<keyword evidence="3 6" id="KW-0812">Transmembrane</keyword>
<evidence type="ECO:0000256" key="6">
    <source>
        <dbReference type="SAM" id="Phobius"/>
    </source>
</evidence>
<feature type="transmembrane region" description="Helical" evidence="6">
    <location>
        <begin position="43"/>
        <end position="63"/>
    </location>
</feature>
<sequence>MSAAETQKIKVTVANPTALGLFGLAMVTLVASSQKLGLTTGLSFVIVYALFLGATAQLIACIFDFLHDNIWGGTVFGAYAFFWYAVATAWMMKMGVFGPELAAACDVKQLGFAFLGYLIFSVLMTLGAMEVSKLIFITMVVIDILLAALSLNAFGVAPHETHMIGAYAELTTAMLSFYGCGAVVLNTFFGKVFLPVGKPFGIFK</sequence>
<comment type="similarity">
    <text evidence="2">Belongs to the acetate uptake transporter (AceTr) (TC 2.A.96) family.</text>
</comment>
<evidence type="ECO:0000256" key="2">
    <source>
        <dbReference type="ARBA" id="ARBA00005587"/>
    </source>
</evidence>
<evidence type="ECO:0000313" key="7">
    <source>
        <dbReference type="EMBL" id="SDG78008.1"/>
    </source>
</evidence>
<gene>
    <name evidence="7" type="ORF">SAMN05660652_00704</name>
</gene>
<keyword evidence="5 6" id="KW-0472">Membrane</keyword>
<dbReference type="STRING" id="83767.SAMN05660652_00704"/>
<keyword evidence="4 6" id="KW-1133">Transmembrane helix</keyword>
<organism evidence="7 8">
    <name type="scientific">Propionivibrio dicarboxylicus</name>
    <dbReference type="NCBI Taxonomy" id="83767"/>
    <lineage>
        <taxon>Bacteria</taxon>
        <taxon>Pseudomonadati</taxon>
        <taxon>Pseudomonadota</taxon>
        <taxon>Betaproteobacteria</taxon>
        <taxon>Rhodocyclales</taxon>
        <taxon>Rhodocyclaceae</taxon>
        <taxon>Propionivibrio</taxon>
    </lineage>
</organism>
<evidence type="ECO:0000256" key="5">
    <source>
        <dbReference type="ARBA" id="ARBA00023136"/>
    </source>
</evidence>
<dbReference type="InterPro" id="IPR000791">
    <property type="entry name" value="Gpr1/Fun34/SatP-like"/>
</dbReference>
<dbReference type="GO" id="GO:0016020">
    <property type="term" value="C:membrane"/>
    <property type="evidence" value="ECO:0007669"/>
    <property type="project" value="UniProtKB-SubCell"/>
</dbReference>
<feature type="transmembrane region" description="Helical" evidence="6">
    <location>
        <begin position="134"/>
        <end position="155"/>
    </location>
</feature>
<evidence type="ECO:0000313" key="8">
    <source>
        <dbReference type="Proteomes" id="UP000198607"/>
    </source>
</evidence>
<dbReference type="PANTHER" id="PTHR30178:SF3">
    <property type="entry name" value="SUCCINATE-ACETATE_PROTON SYMPORTER SATP"/>
    <property type="match status" value="1"/>
</dbReference>
<dbReference type="Pfam" id="PF01184">
    <property type="entry name" value="Gpr1_Fun34_YaaH"/>
    <property type="match status" value="1"/>
</dbReference>
<dbReference type="EMBL" id="FNCY01000001">
    <property type="protein sequence ID" value="SDG78008.1"/>
    <property type="molecule type" value="Genomic_DNA"/>
</dbReference>
<reference evidence="7 8" key="1">
    <citation type="submission" date="2016-10" db="EMBL/GenBank/DDBJ databases">
        <authorList>
            <person name="de Groot N.N."/>
        </authorList>
    </citation>
    <scope>NUCLEOTIDE SEQUENCE [LARGE SCALE GENOMIC DNA]</scope>
    <source>
        <strain evidence="7 8">DSM 5885</strain>
    </source>
</reference>
<dbReference type="Proteomes" id="UP000198607">
    <property type="component" value="Unassembled WGS sequence"/>
</dbReference>
<feature type="transmembrane region" description="Helical" evidence="6">
    <location>
        <begin position="70"/>
        <end position="90"/>
    </location>
</feature>
<dbReference type="AlphaFoldDB" id="A0A1G7X1D9"/>
<evidence type="ECO:0000256" key="3">
    <source>
        <dbReference type="ARBA" id="ARBA00022692"/>
    </source>
</evidence>
<keyword evidence="8" id="KW-1185">Reference proteome</keyword>
<comment type="subcellular location">
    <subcellularLocation>
        <location evidence="1">Membrane</location>
        <topology evidence="1">Multi-pass membrane protein</topology>
    </subcellularLocation>
</comment>
<dbReference type="PANTHER" id="PTHR30178">
    <property type="entry name" value="INNER MEMBRANE PROTEIN YAAH"/>
    <property type="match status" value="1"/>
</dbReference>
<dbReference type="OrthoDB" id="9787939at2"/>
<evidence type="ECO:0000256" key="4">
    <source>
        <dbReference type="ARBA" id="ARBA00022989"/>
    </source>
</evidence>
<name>A0A1G7X1D9_9RHOO</name>
<accession>A0A1G7X1D9</accession>
<proteinExistence type="inferred from homology"/>
<feature type="transmembrane region" description="Helical" evidence="6">
    <location>
        <begin position="110"/>
        <end position="127"/>
    </location>
</feature>
<dbReference type="NCBIfam" id="NF038013">
    <property type="entry name" value="AceTr_1"/>
    <property type="match status" value="1"/>
</dbReference>
<dbReference type="RefSeq" id="WP_091933447.1">
    <property type="nucleotide sequence ID" value="NZ_FNCY01000001.1"/>
</dbReference>
<evidence type="ECO:0000256" key="1">
    <source>
        <dbReference type="ARBA" id="ARBA00004141"/>
    </source>
</evidence>
<feature type="transmembrane region" description="Helical" evidence="6">
    <location>
        <begin position="12"/>
        <end position="31"/>
    </location>
</feature>
<protein>
    <submittedName>
        <fullName evidence="7">Uncharacterized protein</fullName>
    </submittedName>
</protein>
<feature type="transmembrane region" description="Helical" evidence="6">
    <location>
        <begin position="175"/>
        <end position="194"/>
    </location>
</feature>
<dbReference type="InterPro" id="IPR047623">
    <property type="entry name" value="SatP"/>
</dbReference>